<dbReference type="PROSITE" id="PS00211">
    <property type="entry name" value="ABC_TRANSPORTER_1"/>
    <property type="match status" value="1"/>
</dbReference>
<dbReference type="SMART" id="SM00382">
    <property type="entry name" value="AAA"/>
    <property type="match status" value="1"/>
</dbReference>
<keyword evidence="5" id="KW-0547">Nucleotide-binding</keyword>
<reference evidence="10" key="1">
    <citation type="submission" date="2021-01" db="EMBL/GenBank/DDBJ databases">
        <title>Rhizobium sp. strain KVB221 16S ribosomal RNA gene Genome sequencing and assembly.</title>
        <authorList>
            <person name="Kang M."/>
        </authorList>
    </citation>
    <scope>NUCLEOTIDE SEQUENCE</scope>
    <source>
        <strain evidence="10">KVB221</strain>
    </source>
</reference>
<dbReference type="InterPro" id="IPR017871">
    <property type="entry name" value="ABC_transporter-like_CS"/>
</dbReference>
<dbReference type="PROSITE" id="PS50893">
    <property type="entry name" value="ABC_TRANSPORTER_2"/>
    <property type="match status" value="1"/>
</dbReference>
<evidence type="ECO:0000256" key="5">
    <source>
        <dbReference type="ARBA" id="ARBA00022741"/>
    </source>
</evidence>
<keyword evidence="4" id="KW-1003">Cell membrane</keyword>
<dbReference type="EMBL" id="JAEQNC010000007">
    <property type="protein sequence ID" value="MBL0373332.1"/>
    <property type="molecule type" value="Genomic_DNA"/>
</dbReference>
<sequence>MALVEIDKAYKRYGPVEVLAGISLDIEEHEVVCLIGPSGCGKSTLLRCINRLETIQEGEIRLHGDRVTGPGVDLDILRREIGIVFQGYNLFPHMSVIENVTLAPLKVLGMPKKEALEKGQALLARIGLDHKANEYPDRLSGGQQQRVAIVRALMMDPTLLLLDEITSALDPELVSEVLDIVRDLAKKGMTMVLATHEMGFAREVADKVCFLQGGVVYEQGPPSQIFGQPQGERTQAFLKRIIEAGRL</sequence>
<keyword evidence="7" id="KW-0029">Amino-acid transport</keyword>
<comment type="caution">
    <text evidence="10">The sequence shown here is derived from an EMBL/GenBank/DDBJ whole genome shotgun (WGS) entry which is preliminary data.</text>
</comment>
<dbReference type="PANTHER" id="PTHR43166:SF9">
    <property type="entry name" value="GLUTAMATE_ASPARTATE IMPORT ATP-BINDING PROTEIN GLTL"/>
    <property type="match status" value="1"/>
</dbReference>
<dbReference type="SUPFAM" id="SSF52540">
    <property type="entry name" value="P-loop containing nucleoside triphosphate hydrolases"/>
    <property type="match status" value="1"/>
</dbReference>
<evidence type="ECO:0000256" key="3">
    <source>
        <dbReference type="ARBA" id="ARBA00022448"/>
    </source>
</evidence>
<keyword evidence="6 10" id="KW-0067">ATP-binding</keyword>
<evidence type="ECO:0000256" key="1">
    <source>
        <dbReference type="ARBA" id="ARBA00004202"/>
    </source>
</evidence>
<keyword evidence="8" id="KW-0472">Membrane</keyword>
<organism evidence="10 11">
    <name type="scientific">Rhizobium setariae</name>
    <dbReference type="NCBI Taxonomy" id="2801340"/>
    <lineage>
        <taxon>Bacteria</taxon>
        <taxon>Pseudomonadati</taxon>
        <taxon>Pseudomonadota</taxon>
        <taxon>Alphaproteobacteria</taxon>
        <taxon>Hyphomicrobiales</taxon>
        <taxon>Rhizobiaceae</taxon>
        <taxon>Rhizobium/Agrobacterium group</taxon>
        <taxon>Rhizobium</taxon>
    </lineage>
</organism>
<comment type="subcellular location">
    <subcellularLocation>
        <location evidence="1">Cell membrane</location>
        <topology evidence="1">Peripheral membrane protein</topology>
    </subcellularLocation>
</comment>
<evidence type="ECO:0000256" key="2">
    <source>
        <dbReference type="ARBA" id="ARBA00005417"/>
    </source>
</evidence>
<evidence type="ECO:0000256" key="6">
    <source>
        <dbReference type="ARBA" id="ARBA00022840"/>
    </source>
</evidence>
<dbReference type="PIRSF" id="PIRSF039085">
    <property type="entry name" value="ABC_ATPase_HisP"/>
    <property type="match status" value="1"/>
</dbReference>
<feature type="domain" description="ABC transporter" evidence="9">
    <location>
        <begin position="4"/>
        <end position="238"/>
    </location>
</feature>
<dbReference type="InterPro" id="IPR030679">
    <property type="entry name" value="ABC_ATPase_HisP-typ"/>
</dbReference>
<accession>A0A936YUN9</accession>
<dbReference type="InterPro" id="IPR050086">
    <property type="entry name" value="MetN_ABC_transporter-like"/>
</dbReference>
<name>A0A936YUN9_9HYPH</name>
<dbReference type="GO" id="GO:0016887">
    <property type="term" value="F:ATP hydrolysis activity"/>
    <property type="evidence" value="ECO:0007669"/>
    <property type="project" value="InterPro"/>
</dbReference>
<dbReference type="GO" id="GO:0005524">
    <property type="term" value="F:ATP binding"/>
    <property type="evidence" value="ECO:0007669"/>
    <property type="project" value="UniProtKB-KW"/>
</dbReference>
<dbReference type="CDD" id="cd03262">
    <property type="entry name" value="ABC_HisP_GlnQ"/>
    <property type="match status" value="1"/>
</dbReference>
<comment type="similarity">
    <text evidence="2">Belongs to the ABC transporter superfamily.</text>
</comment>
<evidence type="ECO:0000259" key="9">
    <source>
        <dbReference type="PROSITE" id="PS50893"/>
    </source>
</evidence>
<proteinExistence type="inferred from homology"/>
<dbReference type="GO" id="GO:0015424">
    <property type="term" value="F:ABC-type amino acid transporter activity"/>
    <property type="evidence" value="ECO:0007669"/>
    <property type="project" value="InterPro"/>
</dbReference>
<dbReference type="InterPro" id="IPR003439">
    <property type="entry name" value="ABC_transporter-like_ATP-bd"/>
</dbReference>
<evidence type="ECO:0000256" key="8">
    <source>
        <dbReference type="ARBA" id="ARBA00023136"/>
    </source>
</evidence>
<dbReference type="InterPro" id="IPR003593">
    <property type="entry name" value="AAA+_ATPase"/>
</dbReference>
<dbReference type="Pfam" id="PF00005">
    <property type="entry name" value="ABC_tran"/>
    <property type="match status" value="1"/>
</dbReference>
<evidence type="ECO:0000256" key="4">
    <source>
        <dbReference type="ARBA" id="ARBA00022475"/>
    </source>
</evidence>
<dbReference type="GO" id="GO:0005886">
    <property type="term" value="C:plasma membrane"/>
    <property type="evidence" value="ECO:0007669"/>
    <property type="project" value="UniProtKB-SubCell"/>
</dbReference>
<evidence type="ECO:0000313" key="10">
    <source>
        <dbReference type="EMBL" id="MBL0373332.1"/>
    </source>
</evidence>
<keyword evidence="11" id="KW-1185">Reference proteome</keyword>
<dbReference type="PANTHER" id="PTHR43166">
    <property type="entry name" value="AMINO ACID IMPORT ATP-BINDING PROTEIN"/>
    <property type="match status" value="1"/>
</dbReference>
<dbReference type="FunFam" id="3.40.50.300:FF:000020">
    <property type="entry name" value="Amino acid ABC transporter ATP-binding component"/>
    <property type="match status" value="1"/>
</dbReference>
<dbReference type="AlphaFoldDB" id="A0A936YUN9"/>
<keyword evidence="3" id="KW-0813">Transport</keyword>
<dbReference type="Gene3D" id="3.40.50.300">
    <property type="entry name" value="P-loop containing nucleotide triphosphate hydrolases"/>
    <property type="match status" value="1"/>
</dbReference>
<evidence type="ECO:0000313" key="11">
    <source>
        <dbReference type="Proteomes" id="UP000633219"/>
    </source>
</evidence>
<dbReference type="InterPro" id="IPR027417">
    <property type="entry name" value="P-loop_NTPase"/>
</dbReference>
<protein>
    <submittedName>
        <fullName evidence="10">Amino acid ABC transporter ATP-binding protein</fullName>
    </submittedName>
</protein>
<dbReference type="RefSeq" id="WP_201659574.1">
    <property type="nucleotide sequence ID" value="NZ_JAEQNC010000007.1"/>
</dbReference>
<dbReference type="Proteomes" id="UP000633219">
    <property type="component" value="Unassembled WGS sequence"/>
</dbReference>
<gene>
    <name evidence="10" type="ORF">JJB09_14940</name>
</gene>
<evidence type="ECO:0000256" key="7">
    <source>
        <dbReference type="ARBA" id="ARBA00022970"/>
    </source>
</evidence>